<proteinExistence type="predicted"/>
<name>A0A3N9UES2_9BACI</name>
<dbReference type="InterPro" id="IPR035406">
    <property type="entry name" value="DUF5412"/>
</dbReference>
<dbReference type="Proteomes" id="UP000274033">
    <property type="component" value="Unassembled WGS sequence"/>
</dbReference>
<dbReference type="Pfam" id="PF17428">
    <property type="entry name" value="DUF5412"/>
    <property type="match status" value="1"/>
</dbReference>
<feature type="transmembrane region" description="Helical" evidence="1">
    <location>
        <begin position="6"/>
        <end position="27"/>
    </location>
</feature>
<evidence type="ECO:0000256" key="1">
    <source>
        <dbReference type="SAM" id="Phobius"/>
    </source>
</evidence>
<reference evidence="2 3" key="1">
    <citation type="journal article" date="2013" name="J. Microbiol.">
        <title>Lysinibacillus chungkukjangi sp. nov., isolated from Chungkukjang, Korean fermented soybean food.</title>
        <authorList>
            <person name="Kim S.J."/>
            <person name="Jang Y.H."/>
            <person name="Hamada M."/>
            <person name="Ahn J.H."/>
            <person name="Weon H.Y."/>
            <person name="Suzuki K."/>
            <person name="Whang K.S."/>
            <person name="Kwon S.W."/>
        </authorList>
    </citation>
    <scope>NUCLEOTIDE SEQUENCE [LARGE SCALE GENOMIC DNA]</scope>
    <source>
        <strain evidence="2 3">MCCC 1A12701</strain>
    </source>
</reference>
<keyword evidence="1" id="KW-0472">Membrane</keyword>
<comment type="caution">
    <text evidence="2">The sequence shown here is derived from an EMBL/GenBank/DDBJ whole genome shotgun (WGS) entry which is preliminary data.</text>
</comment>
<dbReference type="AlphaFoldDB" id="A0A3N9UES2"/>
<evidence type="ECO:0000313" key="2">
    <source>
        <dbReference type="EMBL" id="RQW74724.1"/>
    </source>
</evidence>
<dbReference type="EMBL" id="RRCT01000007">
    <property type="protein sequence ID" value="RQW74724.1"/>
    <property type="molecule type" value="Genomic_DNA"/>
</dbReference>
<gene>
    <name evidence="2" type="ORF">EBB45_08960</name>
</gene>
<evidence type="ECO:0000313" key="3">
    <source>
        <dbReference type="Proteomes" id="UP000274033"/>
    </source>
</evidence>
<keyword evidence="1" id="KW-1133">Transmembrane helix</keyword>
<feature type="transmembrane region" description="Helical" evidence="1">
    <location>
        <begin position="39"/>
        <end position="56"/>
    </location>
</feature>
<keyword evidence="3" id="KW-1185">Reference proteome</keyword>
<protein>
    <submittedName>
        <fullName evidence="2">Uncharacterized protein</fullName>
    </submittedName>
</protein>
<accession>A0A3N9UES2</accession>
<sequence length="184" mass="21420">MILILFGLFIAFVTVILFLILCVMFIVSLIRKKPLPKKMLIATLSGVVITSLVYFYETYFFTFNDIDRTYMQEGPGPVMSPSEKYSAHAYYEPYGGAAGGVNVWVEVTNKKEDHVQIVYYADAKDQFSLEWRDDETLFILNDDPQFPNSNRSIELKVEKEIYHEFGRACKSLLMKDEYERCYHN</sequence>
<dbReference type="OrthoDB" id="2452314at2"/>
<organism evidence="2 3">
    <name type="scientific">Lysinibacillus composti</name>
    <dbReference type="NCBI Taxonomy" id="720633"/>
    <lineage>
        <taxon>Bacteria</taxon>
        <taxon>Bacillati</taxon>
        <taxon>Bacillota</taxon>
        <taxon>Bacilli</taxon>
        <taxon>Bacillales</taxon>
        <taxon>Bacillaceae</taxon>
        <taxon>Lysinibacillus</taxon>
    </lineage>
</organism>
<keyword evidence="1" id="KW-0812">Transmembrane</keyword>